<evidence type="ECO:0000313" key="2">
    <source>
        <dbReference type="Proteomes" id="UP000002945"/>
    </source>
</evidence>
<organism evidence="1 2">
    <name type="scientific">Kordia algicida OT-1</name>
    <dbReference type="NCBI Taxonomy" id="391587"/>
    <lineage>
        <taxon>Bacteria</taxon>
        <taxon>Pseudomonadati</taxon>
        <taxon>Bacteroidota</taxon>
        <taxon>Flavobacteriia</taxon>
        <taxon>Flavobacteriales</taxon>
        <taxon>Flavobacteriaceae</taxon>
        <taxon>Kordia</taxon>
    </lineage>
</organism>
<gene>
    <name evidence="1" type="ORF">KAOT1_09656</name>
</gene>
<comment type="caution">
    <text evidence="1">The sequence shown here is derived from an EMBL/GenBank/DDBJ whole genome shotgun (WGS) entry which is preliminary data.</text>
</comment>
<keyword evidence="2" id="KW-1185">Reference proteome</keyword>
<dbReference type="STRING" id="391587.KAOT1_09656"/>
<dbReference type="AlphaFoldDB" id="A9E475"/>
<accession>A9E475</accession>
<dbReference type="EMBL" id="ABIB01000009">
    <property type="protein sequence ID" value="EDP95328.1"/>
    <property type="molecule type" value="Genomic_DNA"/>
</dbReference>
<dbReference type="RefSeq" id="WP_007094491.1">
    <property type="nucleotide sequence ID" value="NZ_CP142125.1"/>
</dbReference>
<sequence>MGWKTSMVLIENRYGFNDETALLKALGKANYEFDKEVLFEECLYPNDESINIGYHNNTLIICDDYQITQHAIELSDGLNLSPPETALVSIFPHAEILSVSCHSVSNFHGYALIRRGLKTRLKMAVDGECIAHGEPFQEELEIYKNSYEEDGIRYWKDENYPDEPFTEDAYMEDFTFGVAKRLLGVNLDTVEGFELMQHVKFKKYKDPNAKPKELPNFAMRTLEEEEKHNKRTKWLKYLLYALLFLAIAYAKSCLRNS</sequence>
<dbReference type="OrthoDB" id="669022at2"/>
<proteinExistence type="predicted"/>
<dbReference type="HOGENOM" id="CLU_1080878_0_0_10"/>
<name>A9E475_9FLAO</name>
<protein>
    <submittedName>
        <fullName evidence="1">Uncharacterized protein</fullName>
    </submittedName>
</protein>
<reference evidence="1 2" key="1">
    <citation type="journal article" date="2011" name="J. Bacteriol.">
        <title>Genome sequence of the algicidal bacterium Kordia algicida OT-1.</title>
        <authorList>
            <person name="Lee H.S."/>
            <person name="Kang S.G."/>
            <person name="Kwon K.K."/>
            <person name="Lee J.H."/>
            <person name="Kim S.J."/>
        </authorList>
    </citation>
    <scope>NUCLEOTIDE SEQUENCE [LARGE SCALE GENOMIC DNA]</scope>
    <source>
        <strain evidence="1 2">OT-1</strain>
    </source>
</reference>
<dbReference type="Proteomes" id="UP000002945">
    <property type="component" value="Unassembled WGS sequence"/>
</dbReference>
<evidence type="ECO:0000313" key="1">
    <source>
        <dbReference type="EMBL" id="EDP95328.1"/>
    </source>
</evidence>
<dbReference type="eggNOG" id="ENOG50330BV">
    <property type="taxonomic scope" value="Bacteria"/>
</dbReference>